<feature type="domain" description="DDE" evidence="1">
    <location>
        <begin position="7"/>
        <end position="44"/>
    </location>
</feature>
<evidence type="ECO:0000259" key="1">
    <source>
        <dbReference type="Pfam" id="PF13610"/>
    </source>
</evidence>
<dbReference type="Pfam" id="PF13610">
    <property type="entry name" value="DDE_Tnp_IS240"/>
    <property type="match status" value="1"/>
</dbReference>
<dbReference type="EMBL" id="JBHLYW010000006">
    <property type="protein sequence ID" value="MFC0076450.1"/>
    <property type="molecule type" value="Genomic_DNA"/>
</dbReference>
<evidence type="ECO:0000313" key="3">
    <source>
        <dbReference type="Proteomes" id="UP001589734"/>
    </source>
</evidence>
<dbReference type="Proteomes" id="UP001589734">
    <property type="component" value="Unassembled WGS sequence"/>
</dbReference>
<proteinExistence type="predicted"/>
<evidence type="ECO:0000313" key="2">
    <source>
        <dbReference type="EMBL" id="MFC0076450.1"/>
    </source>
</evidence>
<name>A0ABV6BLY7_9FLAO</name>
<gene>
    <name evidence="2" type="ORF">ACFFLS_05325</name>
</gene>
<dbReference type="RefSeq" id="WP_379689212.1">
    <property type="nucleotide sequence ID" value="NZ_JBHLYW010000006.1"/>
</dbReference>
<comment type="caution">
    <text evidence="2">The sequence shown here is derived from an EMBL/GenBank/DDBJ whole genome shotgun (WGS) entry which is preliminary data.</text>
</comment>
<keyword evidence="3" id="KW-1185">Reference proteome</keyword>
<accession>A0ABV6BLY7</accession>
<organism evidence="2 3">
    <name type="scientific">Flavobacterium procerum</name>
    <dbReference type="NCBI Taxonomy" id="1455569"/>
    <lineage>
        <taxon>Bacteria</taxon>
        <taxon>Pseudomonadati</taxon>
        <taxon>Bacteroidota</taxon>
        <taxon>Flavobacteriia</taxon>
        <taxon>Flavobacteriales</taxon>
        <taxon>Flavobacteriaceae</taxon>
        <taxon>Flavobacterium</taxon>
    </lineage>
</organism>
<protein>
    <submittedName>
        <fullName evidence="2">DDE-type integrase/transposase/recombinase</fullName>
    </submittedName>
</protein>
<reference evidence="2 3" key="1">
    <citation type="submission" date="2024-09" db="EMBL/GenBank/DDBJ databases">
        <authorList>
            <person name="Sun Q."/>
            <person name="Mori K."/>
        </authorList>
    </citation>
    <scope>NUCLEOTIDE SEQUENCE [LARGE SCALE GENOMIC DNA]</scope>
    <source>
        <strain evidence="2 3">CGMCC 1.12926</strain>
    </source>
</reference>
<sequence length="48" mass="5830">MLNLYFCYLYRAVDKWGNTVDFLLTRRTRRMSAQSFLIKAIKNNGRQR</sequence>
<dbReference type="InterPro" id="IPR032874">
    <property type="entry name" value="DDE_dom"/>
</dbReference>